<feature type="compositionally biased region" description="Polar residues" evidence="1">
    <location>
        <begin position="609"/>
        <end position="618"/>
    </location>
</feature>
<dbReference type="AlphaFoldDB" id="W3VIE4"/>
<comment type="caution">
    <text evidence="2">The sequence shown here is derived from an EMBL/GenBank/DDBJ whole genome shotgun (WGS) entry which is preliminary data.</text>
</comment>
<evidence type="ECO:0000256" key="1">
    <source>
        <dbReference type="SAM" id="MobiDB-lite"/>
    </source>
</evidence>
<protein>
    <recommendedName>
        <fullName evidence="4">BZIP domain-containing protein</fullName>
    </recommendedName>
</protein>
<dbReference type="OrthoDB" id="10261257at2759"/>
<evidence type="ECO:0000313" key="2">
    <source>
        <dbReference type="EMBL" id="ETS60516.1"/>
    </source>
</evidence>
<organism evidence="2 3">
    <name type="scientific">Moesziomyces aphidis</name>
    <name type="common">Pseudozyma aphidis</name>
    <dbReference type="NCBI Taxonomy" id="84754"/>
    <lineage>
        <taxon>Eukaryota</taxon>
        <taxon>Fungi</taxon>
        <taxon>Dikarya</taxon>
        <taxon>Basidiomycota</taxon>
        <taxon>Ustilaginomycotina</taxon>
        <taxon>Ustilaginomycetes</taxon>
        <taxon>Ustilaginales</taxon>
        <taxon>Ustilaginaceae</taxon>
        <taxon>Moesziomyces</taxon>
    </lineage>
</organism>
<dbReference type="HOGENOM" id="CLU_016459_0_0_1"/>
<dbReference type="Proteomes" id="UP000019462">
    <property type="component" value="Unassembled WGS sequence"/>
</dbReference>
<feature type="region of interest" description="Disordered" evidence="1">
    <location>
        <begin position="175"/>
        <end position="234"/>
    </location>
</feature>
<accession>W3VIE4</accession>
<proteinExistence type="predicted"/>
<feature type="compositionally biased region" description="Low complexity" evidence="1">
    <location>
        <begin position="340"/>
        <end position="356"/>
    </location>
</feature>
<dbReference type="EMBL" id="AWNI01000033">
    <property type="protein sequence ID" value="ETS60516.1"/>
    <property type="molecule type" value="Genomic_DNA"/>
</dbReference>
<evidence type="ECO:0000313" key="3">
    <source>
        <dbReference type="Proteomes" id="UP000019462"/>
    </source>
</evidence>
<reference evidence="2 3" key="1">
    <citation type="journal article" date="2014" name="Genome Announc.">
        <title>Genome sequence of the basidiomycetous fungus Pseudozyma aphidis DSM70725, an efficient producer of biosurfactant mannosylerythritol lipids.</title>
        <authorList>
            <person name="Lorenz S."/>
            <person name="Guenther M."/>
            <person name="Grumaz C."/>
            <person name="Rupp S."/>
            <person name="Zibek S."/>
            <person name="Sohn K."/>
        </authorList>
    </citation>
    <scope>NUCLEOTIDE SEQUENCE [LARGE SCALE GENOMIC DNA]</scope>
    <source>
        <strain evidence="3">ATCC 32657 / CBS 517.83 / DSM 70725 / JCM 10318 / NBRC 10182 / NRRL Y-7954 / St-0401</strain>
    </source>
</reference>
<feature type="compositionally biased region" description="Low complexity" evidence="1">
    <location>
        <begin position="555"/>
        <end position="567"/>
    </location>
</feature>
<evidence type="ECO:0008006" key="4">
    <source>
        <dbReference type="Google" id="ProtNLM"/>
    </source>
</evidence>
<feature type="region of interest" description="Disordered" evidence="1">
    <location>
        <begin position="553"/>
        <end position="618"/>
    </location>
</feature>
<feature type="region of interest" description="Disordered" evidence="1">
    <location>
        <begin position="340"/>
        <end position="398"/>
    </location>
</feature>
<feature type="compositionally biased region" description="Low complexity" evidence="1">
    <location>
        <begin position="206"/>
        <end position="216"/>
    </location>
</feature>
<keyword evidence="3" id="KW-1185">Reference proteome</keyword>
<feature type="region of interest" description="Disordered" evidence="1">
    <location>
        <begin position="1"/>
        <end position="38"/>
    </location>
</feature>
<name>W3VIE4_MOEAP</name>
<feature type="compositionally biased region" description="Polar residues" evidence="1">
    <location>
        <begin position="189"/>
        <end position="205"/>
    </location>
</feature>
<sequence>MDSSSALKMGEKDPSAPARYMAHPSTMRSQDIRRQDLAAIQRNEVSSIDVPATLPPQHTQASGLVGPCLQQATSPSVETHQPNDSGAGPAVLEQRPLIAVLPASEPWEQPSINTLPSPTANARASRLFRERRKERERVLRQTVAELADRNAALEALLFHHGIVPPGLRQDLSIHRSQRRGGPPMHIPGVTTSLPTGLQSLPTTQQSGKASSASGSGSRDHDFSSGSSRDSSDCFRRTAPDLRTAQQTPCEPMLQASGMVMPRPTAQMFPDGLVHSHGVYYRNAGIGQHQQRANHLATRDSSDLANLAALNPLPAPSTTSTASDATAAGAATTAAAEAESAVALATQRQRRQAAGDAFNAPTRRPMGRAHLRARSPSDSTLSDRRLPSTSPERMPTGTAGLFPYQLSSGYGRQGMAISAPGAGAAIPSAGSNHLMVPETWLPHTCAEVAGHSSRALPSEPARAITQSLTQLAEPIAVQNGLGSPAAPSTARQSESLPGRLPVWTVGNSDWPSASAVHGSASASSSAFGSTRGVPYPWLRQQGSFAQALALMPLSDSSQGSGSSASQASTRESHRSAGDSVPEEAGPDRRWTSVRMISDDASTPPARLGQPGSTLSSPSR</sequence>
<gene>
    <name evidence="2" type="ORF">PaG_05361</name>
</gene>
<feature type="region of interest" description="Disordered" evidence="1">
    <location>
        <begin position="478"/>
        <end position="499"/>
    </location>
</feature>